<feature type="compositionally biased region" description="Low complexity" evidence="1">
    <location>
        <begin position="343"/>
        <end position="368"/>
    </location>
</feature>
<dbReference type="Proteomes" id="UP000566813">
    <property type="component" value="Unassembled WGS sequence"/>
</dbReference>
<accession>A0A7X1FS47</accession>
<feature type="compositionally biased region" description="Low complexity" evidence="1">
    <location>
        <begin position="1"/>
        <end position="15"/>
    </location>
</feature>
<feature type="region of interest" description="Disordered" evidence="1">
    <location>
        <begin position="178"/>
        <end position="208"/>
    </location>
</feature>
<comment type="caution">
    <text evidence="2">The sequence shown here is derived from an EMBL/GenBank/DDBJ whole genome shotgun (WGS) entry which is preliminary data.</text>
</comment>
<feature type="compositionally biased region" description="Low complexity" evidence="1">
    <location>
        <begin position="452"/>
        <end position="461"/>
    </location>
</feature>
<feature type="compositionally biased region" description="Polar residues" evidence="1">
    <location>
        <begin position="462"/>
        <end position="472"/>
    </location>
</feature>
<keyword evidence="2" id="KW-0966">Cell projection</keyword>
<reference evidence="2 3" key="1">
    <citation type="submission" date="2020-08" db="EMBL/GenBank/DDBJ databases">
        <title>The genome sequence of type strain Novosphingobium flavum NBRC 111647.</title>
        <authorList>
            <person name="Liu Y."/>
        </authorList>
    </citation>
    <scope>NUCLEOTIDE SEQUENCE [LARGE SCALE GENOMIC DNA]</scope>
    <source>
        <strain evidence="2 3">NBRC 111647</strain>
    </source>
</reference>
<evidence type="ECO:0000313" key="3">
    <source>
        <dbReference type="Proteomes" id="UP000566813"/>
    </source>
</evidence>
<keyword evidence="3" id="KW-1185">Reference proteome</keyword>
<protein>
    <submittedName>
        <fullName evidence="2">Flagellar hook-length control protein FliK</fullName>
    </submittedName>
</protein>
<evidence type="ECO:0000313" key="2">
    <source>
        <dbReference type="EMBL" id="MBC2665950.1"/>
    </source>
</evidence>
<evidence type="ECO:0000256" key="1">
    <source>
        <dbReference type="SAM" id="MobiDB-lite"/>
    </source>
</evidence>
<sequence>MLQLSALPAQSAAPAFPGIGAAHKADKGAESPENGGFAQHLEQTAPTAGQPKTDPAADPVLPAAAQTPAMSAIGTATGAATPAAETGKTLPPLAAAIAFAATGRIPAPAVVTGAAPAEAAPTTANSAPAAPLLAFAADLSAEPETPAPAEPATEGEAEAARLNNVLHPLPALLASLKPAKTAKSEDASRPADTAETNAPSDEAGTDEAQPALTAEAIALALIAPATPAAPQALVAPTEQAAPGQHQRAVAVAAKAPGEVPAQPPRAPAPQGEAVGRPPLAAAADPAQAEPVRELAVSKQSSPAQALGRSAPFTIDTAAPAPAAATVHVRPAHTDAPESLPGKSAAAAAPTSDPLAPAAAAPPVDPAATLAAPTGAAPAVSPSPSGHDFAALVDRLIAARDAARPEGVSIALQHAEFGRVSLQFRQDEQGLSVAMSAADPAFAQAVQQAIPAASASAENNSARQDNQSGQPGQPGTFVRADAAGAQGQNHNQRGQSQDQAETRAFARTAAARDQTGGSETTSEAPARGRGRFV</sequence>
<organism evidence="2 3">
    <name type="scientific">Novosphingobium flavum</name>
    <dbReference type="NCBI Taxonomy" id="1778672"/>
    <lineage>
        <taxon>Bacteria</taxon>
        <taxon>Pseudomonadati</taxon>
        <taxon>Pseudomonadota</taxon>
        <taxon>Alphaproteobacteria</taxon>
        <taxon>Sphingomonadales</taxon>
        <taxon>Sphingomonadaceae</taxon>
        <taxon>Novosphingobium</taxon>
    </lineage>
</organism>
<feature type="region of interest" description="Disordered" evidence="1">
    <location>
        <begin position="1"/>
        <end position="62"/>
    </location>
</feature>
<keyword evidence="2" id="KW-0969">Cilium</keyword>
<feature type="compositionally biased region" description="Polar residues" evidence="1">
    <location>
        <begin position="485"/>
        <end position="498"/>
    </location>
</feature>
<feature type="region of interest" description="Disordered" evidence="1">
    <location>
        <begin position="233"/>
        <end position="306"/>
    </location>
</feature>
<dbReference type="RefSeq" id="WP_185664254.1">
    <property type="nucleotide sequence ID" value="NZ_JACLAW010000007.1"/>
</dbReference>
<keyword evidence="2" id="KW-0282">Flagellum</keyword>
<dbReference type="AlphaFoldDB" id="A0A7X1FS47"/>
<feature type="region of interest" description="Disordered" evidence="1">
    <location>
        <begin position="323"/>
        <end position="368"/>
    </location>
</feature>
<name>A0A7X1FS47_9SPHN</name>
<proteinExistence type="predicted"/>
<feature type="compositionally biased region" description="Low complexity" evidence="1">
    <location>
        <begin position="501"/>
        <end position="511"/>
    </location>
</feature>
<feature type="region of interest" description="Disordered" evidence="1">
    <location>
        <begin position="452"/>
        <end position="532"/>
    </location>
</feature>
<feature type="compositionally biased region" description="Low complexity" evidence="1">
    <location>
        <begin position="277"/>
        <end position="289"/>
    </location>
</feature>
<gene>
    <name evidence="2" type="ORF">H7F51_10470</name>
</gene>
<dbReference type="EMBL" id="JACLAW010000007">
    <property type="protein sequence ID" value="MBC2665950.1"/>
    <property type="molecule type" value="Genomic_DNA"/>
</dbReference>